<proteinExistence type="predicted"/>
<protein>
    <recommendedName>
        <fullName evidence="3">DUF4469 domain-containing protein</fullName>
    </recommendedName>
</protein>
<sequence>MAIIKTPGNYPKRIGNYVIYTSREQIILRSISGFTSAALKKSAKYKKCRQNASEFGRLSALCKTIRIALQPILPKANNLAIVNGCTKIMREVMTFDTVSKKGMRTLEAGLSTIEGKLHLQNYQFNPQITYALPVTVSDTVTIDATAIVFPKQSQYVAATVHYLDCDWETKNHMLITGEKTLYKRNEIPAILTLPLPEETTKGTVFTILELAFYKKVKGNLVTMEEDSSKVVMILRVE</sequence>
<reference evidence="1 2" key="2">
    <citation type="submission" date="2019-05" db="EMBL/GenBank/DDBJ databases">
        <authorList>
            <person name="Lianzixin W."/>
        </authorList>
    </citation>
    <scope>NUCLEOTIDE SEQUENCE [LARGE SCALE GENOMIC DNA]</scope>
    <source>
        <strain evidence="1 2">EC11</strain>
    </source>
</reference>
<keyword evidence="2" id="KW-1185">Reference proteome</keyword>
<evidence type="ECO:0000313" key="2">
    <source>
        <dbReference type="Proteomes" id="UP000817854"/>
    </source>
</evidence>
<dbReference type="Proteomes" id="UP000817854">
    <property type="component" value="Unassembled WGS sequence"/>
</dbReference>
<dbReference type="EMBL" id="VEVQ02000001">
    <property type="protein sequence ID" value="NHN24553.1"/>
    <property type="molecule type" value="Genomic_DNA"/>
</dbReference>
<gene>
    <name evidence="1" type="ORF">FIA58_002595</name>
</gene>
<accession>A0ABX0IQ08</accession>
<organism evidence="1 2">
    <name type="scientific">Flavobacterium jejuense</name>
    <dbReference type="NCBI Taxonomy" id="1544455"/>
    <lineage>
        <taxon>Bacteria</taxon>
        <taxon>Pseudomonadati</taxon>
        <taxon>Bacteroidota</taxon>
        <taxon>Flavobacteriia</taxon>
        <taxon>Flavobacteriales</taxon>
        <taxon>Flavobacteriaceae</taxon>
        <taxon>Flavobacterium</taxon>
    </lineage>
</organism>
<comment type="caution">
    <text evidence="1">The sequence shown here is derived from an EMBL/GenBank/DDBJ whole genome shotgun (WGS) entry which is preliminary data.</text>
</comment>
<evidence type="ECO:0008006" key="3">
    <source>
        <dbReference type="Google" id="ProtNLM"/>
    </source>
</evidence>
<name>A0ABX0IQ08_9FLAO</name>
<reference evidence="2" key="1">
    <citation type="submission" date="2019-05" db="EMBL/GenBank/DDBJ databases">
        <title>Flavobacterium profundi sp. nov., isolated from a deep-sea seamount.</title>
        <authorList>
            <person name="Zhang D.-C."/>
        </authorList>
    </citation>
    <scope>NUCLEOTIDE SEQUENCE [LARGE SCALE GENOMIC DNA]</scope>
    <source>
        <strain evidence="2">EC11</strain>
    </source>
</reference>
<evidence type="ECO:0000313" key="1">
    <source>
        <dbReference type="EMBL" id="NHN24553.1"/>
    </source>
</evidence>
<dbReference type="RefSeq" id="WP_140959723.1">
    <property type="nucleotide sequence ID" value="NZ_VEVQ02000001.1"/>
</dbReference>
<reference evidence="1 2" key="3">
    <citation type="submission" date="2020-02" db="EMBL/GenBank/DDBJ databases">
        <title>Flavobacterium profundi sp. nov., isolated from a deep-sea seamount.</title>
        <authorList>
            <person name="Zhang D.-C."/>
        </authorList>
    </citation>
    <scope>NUCLEOTIDE SEQUENCE [LARGE SCALE GENOMIC DNA]</scope>
    <source>
        <strain evidence="1 2">EC11</strain>
    </source>
</reference>